<protein>
    <submittedName>
        <fullName evidence="3">Uncharacterized protein</fullName>
    </submittedName>
</protein>
<dbReference type="EMBL" id="MDYQ01000047">
    <property type="protein sequence ID" value="PRP85328.1"/>
    <property type="molecule type" value="Genomic_DNA"/>
</dbReference>
<dbReference type="InParanoid" id="A0A2P6NN56"/>
<accession>A0A2P6NN56</accession>
<gene>
    <name evidence="3" type="ORF">PROFUN_06930</name>
</gene>
<evidence type="ECO:0000313" key="4">
    <source>
        <dbReference type="Proteomes" id="UP000241769"/>
    </source>
</evidence>
<feature type="compositionally biased region" description="Polar residues" evidence="2">
    <location>
        <begin position="1"/>
        <end position="11"/>
    </location>
</feature>
<proteinExistence type="predicted"/>
<keyword evidence="4" id="KW-1185">Reference proteome</keyword>
<organism evidence="3 4">
    <name type="scientific">Planoprotostelium fungivorum</name>
    <dbReference type="NCBI Taxonomy" id="1890364"/>
    <lineage>
        <taxon>Eukaryota</taxon>
        <taxon>Amoebozoa</taxon>
        <taxon>Evosea</taxon>
        <taxon>Variosea</taxon>
        <taxon>Cavosteliida</taxon>
        <taxon>Cavosteliaceae</taxon>
        <taxon>Planoprotostelium</taxon>
    </lineage>
</organism>
<feature type="coiled-coil region" evidence="1">
    <location>
        <begin position="241"/>
        <end position="307"/>
    </location>
</feature>
<dbReference type="FunCoup" id="A0A2P6NN56">
    <property type="interactions" value="83"/>
</dbReference>
<comment type="caution">
    <text evidence="3">The sequence shown here is derived from an EMBL/GenBank/DDBJ whole genome shotgun (WGS) entry which is preliminary data.</text>
</comment>
<evidence type="ECO:0000256" key="1">
    <source>
        <dbReference type="SAM" id="Coils"/>
    </source>
</evidence>
<reference evidence="3 4" key="1">
    <citation type="journal article" date="2018" name="Genome Biol. Evol.">
        <title>Multiple Roots of Fruiting Body Formation in Amoebozoa.</title>
        <authorList>
            <person name="Hillmann F."/>
            <person name="Forbes G."/>
            <person name="Novohradska S."/>
            <person name="Ferling I."/>
            <person name="Riege K."/>
            <person name="Groth M."/>
            <person name="Westermann M."/>
            <person name="Marz M."/>
            <person name="Spaller T."/>
            <person name="Winckler T."/>
            <person name="Schaap P."/>
            <person name="Glockner G."/>
        </authorList>
    </citation>
    <scope>NUCLEOTIDE SEQUENCE [LARGE SCALE GENOMIC DNA]</scope>
    <source>
        <strain evidence="3 4">Jena</strain>
    </source>
</reference>
<evidence type="ECO:0000313" key="3">
    <source>
        <dbReference type="EMBL" id="PRP85328.1"/>
    </source>
</evidence>
<dbReference type="AlphaFoldDB" id="A0A2P6NN56"/>
<sequence length="309" mass="35575">MSSSSLRTYNGLTEEEINRRAKPVKKTPSGDVIYDDEETLKHPSEEDYVYLLRSIRSEVGWIVPHGGVTNSISQIIEKDEAIVTRDLNLTHDILADHLQRLMENCTGRRAQFQYTATPLTSQSQSFTVDHYQLRGFQTSLFYNIENDTEEDAWSDEYHVRNNAVDLKLHVGGNVRRGALSHIRKYAFYGGGIENVFRIDPHRLVTVLTGLWNEESLKQEVTLQEISLQKSRQRVEVCRAAVQDASMRVQQVREQITAAKDASVKEKNILREVLSQEEEEVEYQKGTVEEAVEEVRRQERRLAELRGIKI</sequence>
<name>A0A2P6NN56_9EUKA</name>
<feature type="region of interest" description="Disordered" evidence="2">
    <location>
        <begin position="1"/>
        <end position="31"/>
    </location>
</feature>
<dbReference type="Proteomes" id="UP000241769">
    <property type="component" value="Unassembled WGS sequence"/>
</dbReference>
<keyword evidence="1" id="KW-0175">Coiled coil</keyword>
<evidence type="ECO:0000256" key="2">
    <source>
        <dbReference type="SAM" id="MobiDB-lite"/>
    </source>
</evidence>